<gene>
    <name evidence="4" type="ORF">HW115_16285</name>
</gene>
<feature type="domain" description="Glycosyltransferase subfamily 4-like N-terminal" evidence="3">
    <location>
        <begin position="14"/>
        <end position="174"/>
    </location>
</feature>
<sequence length="670" mass="76462">MRIEIVTDTYRPDVNGVAMTLGKLVDGLRARGHLVYVLHTAPEEGQGEVKLQSLPLLGYPEVRFGFPKKGKLLKRWQKKRPDALYVATESLLGFSAMKVARRLGIPTIAGFHTNFHHYMKQYHLGKMQNAALAYLRRVHDMANCTLVPSEDVKSMLERDGFNNIKLMGRGVDTTLFSPDKRSAELRMRWGARPSTPVAMVVGRLAPEKNLELAMEAFRMMRQKVPDMQFVVVGGGPMRDRLKQEHRHVHFVGVQQGTALATHYASADILLFPSETETFGNVLLEGMASGMVTVSYNYAAARQHVVDGVNGLVATKGDAFEFLQKAEQAVDLRGLNHLRQRACRDTQKLGWNEITRQFESHLQEVIRQNGRGKQSSKTRKPMNVRTLFLSDLHLGSHDSKAREVVDVLKHTRCEKVVLNGDIIDGWALKRGSKWKKIHTRVVRMLLKKMEKEESEVVYLRGNHDDFLQQFLAMELGRLRCRNEIVHVAADGRKFLVLHGDGFDAVSTDFKWMAVLGSFGYDALLRFNRVYNRYRSWRGKEYYSVSKAIKGRVKSAVNFVGKYEEKLVELAVKRNCDGIICGHIHTPADEVIDGVHYLNSGDWVETLSCVVEHHDGRMEVLYYHDFLERTRKNQDPEIDVIEQKLPEQEWEVSGGLFDRDRIEEDEKMGLFS</sequence>
<accession>A0A851GJJ7</accession>
<dbReference type="CDD" id="cd07398">
    <property type="entry name" value="MPP_YbbF-LpxH"/>
    <property type="match status" value="1"/>
</dbReference>
<dbReference type="RefSeq" id="WP_178934009.1">
    <property type="nucleotide sequence ID" value="NZ_JACBAZ010000008.1"/>
</dbReference>
<evidence type="ECO:0000259" key="1">
    <source>
        <dbReference type="Pfam" id="PF00149"/>
    </source>
</evidence>
<feature type="domain" description="Glycosyl transferase family 1" evidence="2">
    <location>
        <begin position="187"/>
        <end position="332"/>
    </location>
</feature>
<evidence type="ECO:0000313" key="5">
    <source>
        <dbReference type="Proteomes" id="UP000557872"/>
    </source>
</evidence>
<dbReference type="CDD" id="cd03814">
    <property type="entry name" value="GT4-like"/>
    <property type="match status" value="1"/>
</dbReference>
<organism evidence="4 5">
    <name type="scientific">Oceaniferula marina</name>
    <dbReference type="NCBI Taxonomy" id="2748318"/>
    <lineage>
        <taxon>Bacteria</taxon>
        <taxon>Pseudomonadati</taxon>
        <taxon>Verrucomicrobiota</taxon>
        <taxon>Verrucomicrobiia</taxon>
        <taxon>Verrucomicrobiales</taxon>
        <taxon>Verrucomicrobiaceae</taxon>
        <taxon>Oceaniferula</taxon>
    </lineage>
</organism>
<dbReference type="Pfam" id="PF13439">
    <property type="entry name" value="Glyco_transf_4"/>
    <property type="match status" value="1"/>
</dbReference>
<dbReference type="Gene3D" id="3.40.50.2000">
    <property type="entry name" value="Glycogen Phosphorylase B"/>
    <property type="match status" value="2"/>
</dbReference>
<comment type="caution">
    <text evidence="4">The sequence shown here is derived from an EMBL/GenBank/DDBJ whole genome shotgun (WGS) entry which is preliminary data.</text>
</comment>
<dbReference type="PANTHER" id="PTHR45947:SF3">
    <property type="entry name" value="SULFOQUINOVOSYL TRANSFERASE SQD2"/>
    <property type="match status" value="1"/>
</dbReference>
<dbReference type="SUPFAM" id="SSF56300">
    <property type="entry name" value="Metallo-dependent phosphatases"/>
    <property type="match status" value="1"/>
</dbReference>
<dbReference type="PANTHER" id="PTHR45947">
    <property type="entry name" value="SULFOQUINOVOSYL TRANSFERASE SQD2"/>
    <property type="match status" value="1"/>
</dbReference>
<reference evidence="4 5" key="1">
    <citation type="submission" date="2020-07" db="EMBL/GenBank/DDBJ databases">
        <title>Roseicoccus Jingziensis gen. nov., sp. nov., isolated from coastal seawater.</title>
        <authorList>
            <person name="Feng X."/>
        </authorList>
    </citation>
    <scope>NUCLEOTIDE SEQUENCE [LARGE SCALE GENOMIC DNA]</scope>
    <source>
        <strain evidence="4 5">N1E253</strain>
    </source>
</reference>
<keyword evidence="4" id="KW-0808">Transferase</keyword>
<dbReference type="EMBL" id="JACBAZ010000008">
    <property type="protein sequence ID" value="NWK57182.1"/>
    <property type="molecule type" value="Genomic_DNA"/>
</dbReference>
<dbReference type="AlphaFoldDB" id="A0A851GJJ7"/>
<dbReference type="InterPro" id="IPR028098">
    <property type="entry name" value="Glyco_trans_4-like_N"/>
</dbReference>
<dbReference type="Gene3D" id="3.60.21.10">
    <property type="match status" value="1"/>
</dbReference>
<name>A0A851GJJ7_9BACT</name>
<proteinExistence type="predicted"/>
<dbReference type="Proteomes" id="UP000557872">
    <property type="component" value="Unassembled WGS sequence"/>
</dbReference>
<dbReference type="SUPFAM" id="SSF53756">
    <property type="entry name" value="UDP-Glycosyltransferase/glycogen phosphorylase"/>
    <property type="match status" value="1"/>
</dbReference>
<dbReference type="Pfam" id="PF00149">
    <property type="entry name" value="Metallophos"/>
    <property type="match status" value="1"/>
</dbReference>
<dbReference type="InterPro" id="IPR001296">
    <property type="entry name" value="Glyco_trans_1"/>
</dbReference>
<evidence type="ECO:0000259" key="2">
    <source>
        <dbReference type="Pfam" id="PF00534"/>
    </source>
</evidence>
<dbReference type="Pfam" id="PF00534">
    <property type="entry name" value="Glycos_transf_1"/>
    <property type="match status" value="1"/>
</dbReference>
<dbReference type="InterPro" id="IPR004843">
    <property type="entry name" value="Calcineurin-like_PHP"/>
</dbReference>
<dbReference type="GO" id="GO:0016787">
    <property type="term" value="F:hydrolase activity"/>
    <property type="evidence" value="ECO:0007669"/>
    <property type="project" value="InterPro"/>
</dbReference>
<feature type="domain" description="Calcineurin-like phosphoesterase" evidence="1">
    <location>
        <begin position="384"/>
        <end position="585"/>
    </location>
</feature>
<protein>
    <submittedName>
        <fullName evidence="4">Glycosyltransferase</fullName>
    </submittedName>
</protein>
<evidence type="ECO:0000313" key="4">
    <source>
        <dbReference type="EMBL" id="NWK57182.1"/>
    </source>
</evidence>
<dbReference type="GO" id="GO:0016757">
    <property type="term" value="F:glycosyltransferase activity"/>
    <property type="evidence" value="ECO:0007669"/>
    <property type="project" value="InterPro"/>
</dbReference>
<dbReference type="InterPro" id="IPR050194">
    <property type="entry name" value="Glycosyltransferase_grp1"/>
</dbReference>
<dbReference type="InterPro" id="IPR029052">
    <property type="entry name" value="Metallo-depent_PP-like"/>
</dbReference>
<evidence type="ECO:0000259" key="3">
    <source>
        <dbReference type="Pfam" id="PF13439"/>
    </source>
</evidence>
<keyword evidence="5" id="KW-1185">Reference proteome</keyword>